<gene>
    <name evidence="6" type="ORF">SAMN04490197_0866</name>
</gene>
<keyword evidence="7" id="KW-1185">Reference proteome</keyword>
<dbReference type="GO" id="GO:0043565">
    <property type="term" value="F:sequence-specific DNA binding"/>
    <property type="evidence" value="ECO:0007669"/>
    <property type="project" value="TreeGrafter"/>
</dbReference>
<dbReference type="InterPro" id="IPR036388">
    <property type="entry name" value="WH-like_DNA-bd_sf"/>
</dbReference>
<name>A0A1H2E9D9_9PSED</name>
<dbReference type="FunFam" id="1.10.10.10:FF:000001">
    <property type="entry name" value="LysR family transcriptional regulator"/>
    <property type="match status" value="1"/>
</dbReference>
<dbReference type="PANTHER" id="PTHR30537">
    <property type="entry name" value="HTH-TYPE TRANSCRIPTIONAL REGULATOR"/>
    <property type="match status" value="1"/>
</dbReference>
<dbReference type="OrthoDB" id="9786526at2"/>
<dbReference type="Pfam" id="PF00126">
    <property type="entry name" value="HTH_1"/>
    <property type="match status" value="1"/>
</dbReference>
<evidence type="ECO:0000256" key="2">
    <source>
        <dbReference type="ARBA" id="ARBA00023015"/>
    </source>
</evidence>
<dbReference type="InterPro" id="IPR058163">
    <property type="entry name" value="LysR-type_TF_proteobact-type"/>
</dbReference>
<dbReference type="RefSeq" id="WP_057722440.1">
    <property type="nucleotide sequence ID" value="NZ_JYLM01000002.1"/>
</dbReference>
<dbReference type="GO" id="GO:0006351">
    <property type="term" value="P:DNA-templated transcription"/>
    <property type="evidence" value="ECO:0007669"/>
    <property type="project" value="TreeGrafter"/>
</dbReference>
<evidence type="ECO:0000313" key="7">
    <source>
        <dbReference type="Proteomes" id="UP000183653"/>
    </source>
</evidence>
<proteinExistence type="inferred from homology"/>
<dbReference type="PANTHER" id="PTHR30537:SF72">
    <property type="entry name" value="LYSR FAMILY TRANSCRIPTIONAL REGULATOR"/>
    <property type="match status" value="1"/>
</dbReference>
<dbReference type="SUPFAM" id="SSF53850">
    <property type="entry name" value="Periplasmic binding protein-like II"/>
    <property type="match status" value="1"/>
</dbReference>
<evidence type="ECO:0000313" key="6">
    <source>
        <dbReference type="EMBL" id="SDT91700.1"/>
    </source>
</evidence>
<dbReference type="InterPro" id="IPR005119">
    <property type="entry name" value="LysR_subst-bd"/>
</dbReference>
<dbReference type="GO" id="GO:0003700">
    <property type="term" value="F:DNA-binding transcription factor activity"/>
    <property type="evidence" value="ECO:0007669"/>
    <property type="project" value="InterPro"/>
</dbReference>
<dbReference type="CDD" id="cd08472">
    <property type="entry name" value="PBP2_CrgA_like_3"/>
    <property type="match status" value="1"/>
</dbReference>
<dbReference type="PROSITE" id="PS50931">
    <property type="entry name" value="HTH_LYSR"/>
    <property type="match status" value="1"/>
</dbReference>
<protein>
    <submittedName>
        <fullName evidence="6">DNA-binding transcriptional regulator, LysR family</fullName>
    </submittedName>
</protein>
<keyword evidence="3 6" id="KW-0238">DNA-binding</keyword>
<comment type="similarity">
    <text evidence="1">Belongs to the LysR transcriptional regulatory family.</text>
</comment>
<feature type="domain" description="HTH lysR-type" evidence="5">
    <location>
        <begin position="1"/>
        <end position="59"/>
    </location>
</feature>
<evidence type="ECO:0000259" key="5">
    <source>
        <dbReference type="PROSITE" id="PS50931"/>
    </source>
</evidence>
<dbReference type="Gene3D" id="1.10.10.10">
    <property type="entry name" value="Winged helix-like DNA-binding domain superfamily/Winged helix DNA-binding domain"/>
    <property type="match status" value="1"/>
</dbReference>
<dbReference type="InterPro" id="IPR036390">
    <property type="entry name" value="WH_DNA-bd_sf"/>
</dbReference>
<dbReference type="AlphaFoldDB" id="A0A1H2E9D9"/>
<dbReference type="EMBL" id="LT629782">
    <property type="protein sequence ID" value="SDT91700.1"/>
    <property type="molecule type" value="Genomic_DNA"/>
</dbReference>
<dbReference type="PRINTS" id="PR00039">
    <property type="entry name" value="HTHLYSR"/>
</dbReference>
<accession>A0A1H2E9D9</accession>
<dbReference type="SUPFAM" id="SSF46785">
    <property type="entry name" value="Winged helix' DNA-binding domain"/>
    <property type="match status" value="1"/>
</dbReference>
<dbReference type="Pfam" id="PF03466">
    <property type="entry name" value="LysR_substrate"/>
    <property type="match status" value="1"/>
</dbReference>
<evidence type="ECO:0000256" key="4">
    <source>
        <dbReference type="ARBA" id="ARBA00023163"/>
    </source>
</evidence>
<organism evidence="6 7">
    <name type="scientific">Pseudomonas orientalis</name>
    <dbReference type="NCBI Taxonomy" id="76758"/>
    <lineage>
        <taxon>Bacteria</taxon>
        <taxon>Pseudomonadati</taxon>
        <taxon>Pseudomonadota</taxon>
        <taxon>Gammaproteobacteria</taxon>
        <taxon>Pseudomonadales</taxon>
        <taxon>Pseudomonadaceae</taxon>
        <taxon>Pseudomonas</taxon>
    </lineage>
</organism>
<keyword evidence="2" id="KW-0805">Transcription regulation</keyword>
<dbReference type="Gene3D" id="3.40.190.290">
    <property type="match status" value="1"/>
</dbReference>
<sequence>MNMIEAMEIYVAVVEQGSYTRAAESLRLHRPALSKAIQNLEQELNVQLLHRTTRKIHVTPEGEEFYGRCKQLLADLSDTLAWFSPNRPARGKLRVDVPVTLAKAFIIPSLPGFRALYPEIELILGSSDHQVDLIAQGVDCAVRLGELDSSSLIAKRIGTVSMVTCAAPSYLEQYGTPTTFEALSDHIAVNFLIDHRQQIMPWRFQTGGKSLSVTLKSGIVVDDSQAFLSCGLAGLGILQGLRPSLQPHIETGELIEILPDLHSIPKPVSLLLTDRKYRSPKVRAFMDWLVAVFAEQGLG</sequence>
<keyword evidence="4" id="KW-0804">Transcription</keyword>
<evidence type="ECO:0000256" key="1">
    <source>
        <dbReference type="ARBA" id="ARBA00009437"/>
    </source>
</evidence>
<evidence type="ECO:0000256" key="3">
    <source>
        <dbReference type="ARBA" id="ARBA00023125"/>
    </source>
</evidence>
<dbReference type="Proteomes" id="UP000183653">
    <property type="component" value="Chromosome I"/>
</dbReference>
<dbReference type="InterPro" id="IPR000847">
    <property type="entry name" value="LysR_HTH_N"/>
</dbReference>
<reference evidence="6 7" key="1">
    <citation type="submission" date="2016-10" db="EMBL/GenBank/DDBJ databases">
        <authorList>
            <person name="Varghese N."/>
            <person name="Submissions S."/>
        </authorList>
    </citation>
    <scope>NUCLEOTIDE SEQUENCE [LARGE SCALE GENOMIC DNA]</scope>
    <source>
        <strain evidence="6 7">BS2775</strain>
    </source>
</reference>